<dbReference type="GO" id="GO:0005737">
    <property type="term" value="C:cytoplasm"/>
    <property type="evidence" value="ECO:0007669"/>
    <property type="project" value="UniProtKB-SubCell"/>
</dbReference>
<dbReference type="NCBIfam" id="TIGR01608">
    <property type="entry name" value="citD"/>
    <property type="match status" value="1"/>
</dbReference>
<sequence>MKKLVSAATAGFVEKNDVLVTVEPSQKGIEVVLTSDVERQYGEHMRALIRETVEEAGYDNVKVTATDKGAWDYTIIARVLGALQRGGQA</sequence>
<dbReference type="InterPro" id="IPR023439">
    <property type="entry name" value="Mal_deCO2ase/Cit_lyase_ACP"/>
</dbReference>
<evidence type="ECO:0000256" key="3">
    <source>
        <dbReference type="ARBA" id="ARBA00022553"/>
    </source>
</evidence>
<reference evidence="4" key="1">
    <citation type="submission" date="2019-08" db="EMBL/GenBank/DDBJ databases">
        <authorList>
            <person name="Kucharzyk K."/>
            <person name="Murdoch R.W."/>
            <person name="Higgins S."/>
            <person name="Loffler F."/>
        </authorList>
    </citation>
    <scope>NUCLEOTIDE SEQUENCE</scope>
</reference>
<protein>
    <submittedName>
        <fullName evidence="4">Citrate lyase acyl carrier protein</fullName>
    </submittedName>
</protein>
<evidence type="ECO:0000256" key="1">
    <source>
        <dbReference type="ARBA" id="ARBA00004496"/>
    </source>
</evidence>
<dbReference type="NCBIfam" id="NF009726">
    <property type="entry name" value="PRK13253.1"/>
    <property type="match status" value="1"/>
</dbReference>
<organism evidence="4">
    <name type="scientific">bioreactor metagenome</name>
    <dbReference type="NCBI Taxonomy" id="1076179"/>
    <lineage>
        <taxon>unclassified sequences</taxon>
        <taxon>metagenomes</taxon>
        <taxon>ecological metagenomes</taxon>
    </lineage>
</organism>
<proteinExistence type="predicted"/>
<keyword evidence="2" id="KW-0963">Cytoplasm</keyword>
<gene>
    <name evidence="4" type="primary">citD_10</name>
    <name evidence="4" type="ORF">SDC9_87694</name>
</gene>
<evidence type="ECO:0000313" key="4">
    <source>
        <dbReference type="EMBL" id="MPM41045.1"/>
    </source>
</evidence>
<accession>A0A644ZJH8</accession>
<keyword evidence="4" id="KW-0456">Lyase</keyword>
<dbReference type="Pfam" id="PF06857">
    <property type="entry name" value="ACP"/>
    <property type="match status" value="1"/>
</dbReference>
<comment type="subcellular location">
    <subcellularLocation>
        <location evidence="1">Cytoplasm</location>
    </subcellularLocation>
</comment>
<keyword evidence="3" id="KW-0597">Phosphoprotein</keyword>
<evidence type="ECO:0000256" key="2">
    <source>
        <dbReference type="ARBA" id="ARBA00022490"/>
    </source>
</evidence>
<comment type="caution">
    <text evidence="4">The sequence shown here is derived from an EMBL/GenBank/DDBJ whole genome shotgun (WGS) entry which is preliminary data.</text>
</comment>
<dbReference type="EMBL" id="VSSQ01009225">
    <property type="protein sequence ID" value="MPM41045.1"/>
    <property type="molecule type" value="Genomic_DNA"/>
</dbReference>
<dbReference type="InterPro" id="IPR006495">
    <property type="entry name" value="CitD"/>
</dbReference>
<name>A0A644ZJH8_9ZZZZ</name>
<dbReference type="AlphaFoldDB" id="A0A644ZJH8"/>
<dbReference type="GO" id="GO:0016829">
    <property type="term" value="F:lyase activity"/>
    <property type="evidence" value="ECO:0007669"/>
    <property type="project" value="UniProtKB-KW"/>
</dbReference>